<dbReference type="GO" id="GO:0006508">
    <property type="term" value="P:proteolysis"/>
    <property type="evidence" value="ECO:0007669"/>
    <property type="project" value="UniProtKB-KW"/>
</dbReference>
<dbReference type="InterPro" id="IPR029058">
    <property type="entry name" value="AB_hydrolase_fold"/>
</dbReference>
<dbReference type="Pfam" id="PF00930">
    <property type="entry name" value="DPPIV_N"/>
    <property type="match status" value="1"/>
</dbReference>
<evidence type="ECO:0000256" key="6">
    <source>
        <dbReference type="ARBA" id="ARBA00022438"/>
    </source>
</evidence>
<organism evidence="20 21">
    <name type="scientific">Lepidopterella palustris CBS 459.81</name>
    <dbReference type="NCBI Taxonomy" id="1314670"/>
    <lineage>
        <taxon>Eukaryota</taxon>
        <taxon>Fungi</taxon>
        <taxon>Dikarya</taxon>
        <taxon>Ascomycota</taxon>
        <taxon>Pezizomycotina</taxon>
        <taxon>Dothideomycetes</taxon>
        <taxon>Pleosporomycetidae</taxon>
        <taxon>Mytilinidiales</taxon>
        <taxon>Argynnaceae</taxon>
        <taxon>Lepidopterella</taxon>
    </lineage>
</organism>
<evidence type="ECO:0000313" key="21">
    <source>
        <dbReference type="Proteomes" id="UP000250266"/>
    </source>
</evidence>
<keyword evidence="14 17" id="KW-0472">Membrane</keyword>
<dbReference type="GO" id="GO:0004177">
    <property type="term" value="F:aminopeptidase activity"/>
    <property type="evidence" value="ECO:0007669"/>
    <property type="project" value="UniProtKB-KW"/>
</dbReference>
<dbReference type="EC" id="3.4.14.5" evidence="5"/>
<keyword evidence="8" id="KW-0645">Protease</keyword>
<evidence type="ECO:0000256" key="4">
    <source>
        <dbReference type="ARBA" id="ARBA00006150"/>
    </source>
</evidence>
<dbReference type="EMBL" id="KV744956">
    <property type="protein sequence ID" value="OCK80515.1"/>
    <property type="molecule type" value="Genomic_DNA"/>
</dbReference>
<comment type="function">
    <text evidence="2">Type IV dipeptidyl-peptidase which removes N-terminal dipeptides sequentially from polypeptides having unsubstituted N-termini provided that the penultimate residue is proline.</text>
</comment>
<gene>
    <name evidence="20" type="ORF">K432DRAFT_328082</name>
</gene>
<evidence type="ECO:0000256" key="8">
    <source>
        <dbReference type="ARBA" id="ARBA00022670"/>
    </source>
</evidence>
<dbReference type="AlphaFoldDB" id="A0A8E2EAN0"/>
<evidence type="ECO:0000256" key="9">
    <source>
        <dbReference type="ARBA" id="ARBA00022692"/>
    </source>
</evidence>
<comment type="subcellular location">
    <subcellularLocation>
        <location evidence="3">Vacuole membrane</location>
        <topology evidence="3">Single-pass type II membrane protein</topology>
    </subcellularLocation>
</comment>
<dbReference type="GO" id="GO:0005774">
    <property type="term" value="C:vacuolar membrane"/>
    <property type="evidence" value="ECO:0007669"/>
    <property type="project" value="UniProtKB-SubCell"/>
</dbReference>
<evidence type="ECO:0000256" key="15">
    <source>
        <dbReference type="ARBA" id="ARBA00023180"/>
    </source>
</evidence>
<feature type="compositionally biased region" description="Basic and acidic residues" evidence="16">
    <location>
        <begin position="16"/>
        <end position="31"/>
    </location>
</feature>
<sequence length="904" mass="102297">MAREHAMNDEETQPLTKEEIPSTSAQHDRAESISSVSTTSLVLEHINEDAANSRLLEKYRDDHTPKLRRDEEFDIEDGKFQGVKPADKKARRLLWILGIICAVGWGLALVTFVTQGGYQHASTMPHDPLATYSRGSGKKVTMDQIQAGMWIARRQGVSWIAGPQGEDGLLLERGVSGKDYLVVEGITDRDSFSSKSKKTLMKSQSFFADSKFIYPNEVWPSPNFQKVLVMSEKEKNWRHSFVGLYWIFDVATQTGQPLDPANPEVKVQLASWSPRSDAIIFTRDNNMFLRRLDSDVILQITKDGGSELFNGVPDWVYEEEVFAGNSATWWSDDAEYIAFLRTDESAVPTFPVQYFLSRPSGKKPKPGEENYPEVRDIKYPKAGAPNPTVTLQIYDVAKNEVFAVKIDDDFVDADRLITEVVWAGHSKQVIVRETNRESDLLKVVLIDVERRTGKAIRTVDVNAVDGGWFEVSEKTTFIPSDPANGRNHDGYIDTVIHEGYDHLAYFTPLDNPNPVLLTSGKWEVVDAPSVVDLTNNLVYFIATKESSIQRHAYCVKLDGTDLKAITDTTKEGYYDVSFSKLGGYALVTYNGPGIPWQKLISTPSTKQQFEKVLEENKALDKLAREHELPVLMYQTVNVNGFELNVLERRPPHFDPKKKYPVLFFLYNGPGSQQVEKKFHVDFQSFVASNLGYIVVTVDGRGTGFLGRDVRCVIRGNIGHYEAHDQIATAKIWAQKNYIDEDRIAIWGWSYGGFMTLKTLEIDAGETFKYGMAVAPVTDWRFYDSVYTERYMHTPQHNPEGYDNSSISDVNALAKNVRFLVMHGVADDNVHMQNSLTLLDKLDLAGIENYDVHVFPDSDHSIYFHNANKIVYDKLTSWLINAFNGEWLKIDHAVPKNEAERKVRA</sequence>
<comment type="catalytic activity">
    <reaction evidence="1">
        <text>Release of an N-terminal dipeptide, Xaa-Yaa-|-Zaa-, from a polypeptide, preferentially when Yaa is Pro, provided Zaa is neither Pro nor hydroxyproline.</text>
        <dbReference type="EC" id="3.4.14.5"/>
    </reaction>
</comment>
<evidence type="ECO:0000259" key="18">
    <source>
        <dbReference type="Pfam" id="PF00326"/>
    </source>
</evidence>
<evidence type="ECO:0000256" key="5">
    <source>
        <dbReference type="ARBA" id="ARBA00012062"/>
    </source>
</evidence>
<dbReference type="InterPro" id="IPR050278">
    <property type="entry name" value="Serine_Prot_S9B/DPPIV"/>
</dbReference>
<evidence type="ECO:0000256" key="11">
    <source>
        <dbReference type="ARBA" id="ARBA00022825"/>
    </source>
</evidence>
<keyword evidence="13 17" id="KW-1133">Transmembrane helix</keyword>
<dbReference type="Pfam" id="PF00326">
    <property type="entry name" value="Peptidase_S9"/>
    <property type="match status" value="1"/>
</dbReference>
<comment type="similarity">
    <text evidence="4">Belongs to the peptidase S9B family.</text>
</comment>
<keyword evidence="21" id="KW-1185">Reference proteome</keyword>
<evidence type="ECO:0000256" key="14">
    <source>
        <dbReference type="ARBA" id="ARBA00023136"/>
    </source>
</evidence>
<accession>A0A8E2EAN0</accession>
<feature type="region of interest" description="Disordered" evidence="16">
    <location>
        <begin position="1"/>
        <end position="36"/>
    </location>
</feature>
<feature type="domain" description="Dipeptidylpeptidase IV N-terminal" evidence="19">
    <location>
        <begin position="221"/>
        <end position="596"/>
    </location>
</feature>
<dbReference type="OrthoDB" id="16520at2759"/>
<keyword evidence="9 17" id="KW-0812">Transmembrane</keyword>
<keyword evidence="12" id="KW-0735">Signal-anchor</keyword>
<name>A0A8E2EAN0_9PEZI</name>
<evidence type="ECO:0000256" key="3">
    <source>
        <dbReference type="ARBA" id="ARBA00004576"/>
    </source>
</evidence>
<dbReference type="GO" id="GO:0005886">
    <property type="term" value="C:plasma membrane"/>
    <property type="evidence" value="ECO:0007669"/>
    <property type="project" value="TreeGrafter"/>
</dbReference>
<feature type="transmembrane region" description="Helical" evidence="17">
    <location>
        <begin position="93"/>
        <end position="113"/>
    </location>
</feature>
<keyword evidence="7" id="KW-0926">Vacuole</keyword>
<dbReference type="FunFam" id="3.40.50.1820:FF:000003">
    <property type="entry name" value="Dipeptidyl peptidase 4"/>
    <property type="match status" value="1"/>
</dbReference>
<protein>
    <recommendedName>
        <fullName evidence="5">dipeptidyl-peptidase IV</fullName>
        <ecNumber evidence="5">3.4.14.5</ecNumber>
    </recommendedName>
</protein>
<dbReference type="Gene3D" id="3.40.50.1820">
    <property type="entry name" value="alpha/beta hydrolase"/>
    <property type="match status" value="1"/>
</dbReference>
<feature type="domain" description="Peptidase S9 prolyl oligopeptidase catalytic" evidence="18">
    <location>
        <begin position="679"/>
        <end position="884"/>
    </location>
</feature>
<keyword evidence="15" id="KW-0325">Glycoprotein</keyword>
<evidence type="ECO:0000256" key="1">
    <source>
        <dbReference type="ARBA" id="ARBA00001257"/>
    </source>
</evidence>
<dbReference type="InterPro" id="IPR002469">
    <property type="entry name" value="Peptidase_S9B_N"/>
</dbReference>
<evidence type="ECO:0000259" key="19">
    <source>
        <dbReference type="Pfam" id="PF00930"/>
    </source>
</evidence>
<dbReference type="PANTHER" id="PTHR11731:SF200">
    <property type="entry name" value="DIPEPTIDYL PEPTIDASE 10, ISOFORM B"/>
    <property type="match status" value="1"/>
</dbReference>
<evidence type="ECO:0000256" key="17">
    <source>
        <dbReference type="SAM" id="Phobius"/>
    </source>
</evidence>
<evidence type="ECO:0000313" key="20">
    <source>
        <dbReference type="EMBL" id="OCK80515.1"/>
    </source>
</evidence>
<dbReference type="Proteomes" id="UP000250266">
    <property type="component" value="Unassembled WGS sequence"/>
</dbReference>
<dbReference type="Gene3D" id="2.140.10.30">
    <property type="entry name" value="Dipeptidylpeptidase IV, N-terminal domain"/>
    <property type="match status" value="1"/>
</dbReference>
<evidence type="ECO:0000256" key="12">
    <source>
        <dbReference type="ARBA" id="ARBA00022968"/>
    </source>
</evidence>
<evidence type="ECO:0000256" key="13">
    <source>
        <dbReference type="ARBA" id="ARBA00022989"/>
    </source>
</evidence>
<evidence type="ECO:0000256" key="2">
    <source>
        <dbReference type="ARBA" id="ARBA00002218"/>
    </source>
</evidence>
<dbReference type="PANTHER" id="PTHR11731">
    <property type="entry name" value="PROTEASE FAMILY S9B,C DIPEPTIDYL-PEPTIDASE IV-RELATED"/>
    <property type="match status" value="1"/>
</dbReference>
<proteinExistence type="inferred from homology"/>
<dbReference type="GO" id="GO:0008236">
    <property type="term" value="F:serine-type peptidase activity"/>
    <property type="evidence" value="ECO:0007669"/>
    <property type="project" value="UniProtKB-KW"/>
</dbReference>
<dbReference type="InterPro" id="IPR001375">
    <property type="entry name" value="Peptidase_S9_cat"/>
</dbReference>
<keyword evidence="11" id="KW-0720">Serine protease</keyword>
<evidence type="ECO:0000256" key="10">
    <source>
        <dbReference type="ARBA" id="ARBA00022801"/>
    </source>
</evidence>
<dbReference type="GO" id="GO:0008239">
    <property type="term" value="F:dipeptidyl-peptidase activity"/>
    <property type="evidence" value="ECO:0007669"/>
    <property type="project" value="UniProtKB-EC"/>
</dbReference>
<evidence type="ECO:0000256" key="7">
    <source>
        <dbReference type="ARBA" id="ARBA00022554"/>
    </source>
</evidence>
<keyword evidence="10" id="KW-0378">Hydrolase</keyword>
<keyword evidence="6 20" id="KW-0031">Aminopeptidase</keyword>
<reference evidence="20 21" key="1">
    <citation type="journal article" date="2016" name="Nat. Commun.">
        <title>Ectomycorrhizal ecology is imprinted in the genome of the dominant symbiotic fungus Cenococcum geophilum.</title>
        <authorList>
            <consortium name="DOE Joint Genome Institute"/>
            <person name="Peter M."/>
            <person name="Kohler A."/>
            <person name="Ohm R.A."/>
            <person name="Kuo A."/>
            <person name="Krutzmann J."/>
            <person name="Morin E."/>
            <person name="Arend M."/>
            <person name="Barry K.W."/>
            <person name="Binder M."/>
            <person name="Choi C."/>
            <person name="Clum A."/>
            <person name="Copeland A."/>
            <person name="Grisel N."/>
            <person name="Haridas S."/>
            <person name="Kipfer T."/>
            <person name="LaButti K."/>
            <person name="Lindquist E."/>
            <person name="Lipzen A."/>
            <person name="Maire R."/>
            <person name="Meier B."/>
            <person name="Mihaltcheva S."/>
            <person name="Molinier V."/>
            <person name="Murat C."/>
            <person name="Poggeler S."/>
            <person name="Quandt C.A."/>
            <person name="Sperisen C."/>
            <person name="Tritt A."/>
            <person name="Tisserant E."/>
            <person name="Crous P.W."/>
            <person name="Henrissat B."/>
            <person name="Nehls U."/>
            <person name="Egli S."/>
            <person name="Spatafora J.W."/>
            <person name="Grigoriev I.V."/>
            <person name="Martin F.M."/>
        </authorList>
    </citation>
    <scope>NUCLEOTIDE SEQUENCE [LARGE SCALE GENOMIC DNA]</scope>
    <source>
        <strain evidence="20 21">CBS 459.81</strain>
    </source>
</reference>
<dbReference type="SUPFAM" id="SSF82171">
    <property type="entry name" value="DPP6 N-terminal domain-like"/>
    <property type="match status" value="1"/>
</dbReference>
<dbReference type="SUPFAM" id="SSF53474">
    <property type="entry name" value="alpha/beta-Hydrolases"/>
    <property type="match status" value="1"/>
</dbReference>
<evidence type="ECO:0000256" key="16">
    <source>
        <dbReference type="SAM" id="MobiDB-lite"/>
    </source>
</evidence>